<sequence length="1876" mass="215691">MNDVLGIFNRMRDMYIRYMDSPFALGHEKLMEEREAILSKEGNIYQYPYIEALPPFKSSNKNVADACKSIGWATDFGEFASKGLFGKNHKLHLHQFEAFKEVLKNNKNVVVTSGTGSGKTESFLLPLIANILNEAKGWEKPGEKTNPWWQLGDKWHPMRGNEKRDSAIRGLILYPLNALVEDQLVRLRKALDSDEAKEWLDKNRGGNRIHFGRYTGKTPIPGEPSNKNKVKKLKEISIQLYRKQNQLDKYFRELIQSINSEPTYEIKQKIKLELNSELNSELLKSETWSKDEVLLIKTRLKQKYQEKLTFINQIGGSESISRWDMQEYPPDIFITNFSMLNIILTRSIEQKVFDKTKQWLEKDPNNVFYLILDELHTYRGTAGTEVAYVIRALLSRLGLSPESPQLRVIATSASLDEGGKEFLEDFFGIPVDKFEIITGAREGVNLFHLNTSFRNNAKAFIDYYNLCNSDFVKAVEGLCKEFNKPFDSYNIEESLYKVLNESGVLNEFLKVCEKPKSLKELNNKIFGLNCESIKAIGGLLHAIINVKKDGDVLLPIRAHLFFRNFQGLWACSNPECSAVDEKFQYKDRKIGKLYNQPKVQCSCGSRVLDFYYCQNCGDSFLGGYKSKGEGEDVYYLSADYPNLDSLPDKIPFQKKYGEYALVWPSLNIDDDIKTWQRTLDNGKGKLKFSWTKANYENKIGKIKRDISFDKHNAYLFLIEGDEQSRNQMPAFPIKCPHCADDWESKGPLTKNEPLESTKRTRSPIRGQKTGFDMIAQVMLDSLMRELPDNESPKSVLFSDSRQDAAKLSAKIELNHYYHLLRYIVVSVMGNEQIPLKSFVKQLQNHELSDNEKLKAEEYLYNHNSQAMLLQLYHLGALLEQQKEQAKKILDSIDKPVKLMELWKPIELSLVKLGINPGGTDRSLNELGGYKWVQLYDWSNLERPVPSLESHPVELDELGKKIRDNLRDNVLANVLFSQRKRDLESLCLARLTTDFDMILSEKMGKQPEFWRQLIDSSIRILGGLRRYDLNRSLSDNPPSLLKNYWKAVAKANNLNEEDLIFNAKRIFENLKGVKNYLIVSDEIYIVPSAEHVYECKKCGRNHLHASCNVCTDCFSFLEENTIEGIKINDYYRFLSQDKKTYRRFHSEEMTGQTDSELASKRQQLFQSIYDFEDIPLVDEIDILSVTTTMEAGVDIGSLRLVAMSNMPPQRFNYQQRVGRCGRRGSALSISLTLCRGRSHDDWYFYNLDKMTGDPPPQPYIDLKSLKILSRVLYKEMLFHAFTETGLIEEIDGGDSVHGEFGHKDDWDLYKDRIQSYFQSNEGNKRLNSIVQGLLYQSKVQDEEIQKLKTAIIKGELTEKITNVSKDTRYSSNSLSENLAAAGLLPMFGFPTRVRLFHHDKRYRNLPPQFLESGTVDRDLEIAISEYSPGSEIIKDKVKHKAVGIAHYWVRGRQIVPEENPLGTIRNVAICTNCHILFDQEELFPKNCPSCGTPLGEDDSFIFRKIPISEPQGFRSEWIKRDYNEEFEWSSRGSVPRLADDADINQNIKQLYNIKYSSQDGNVYSINDNYGQLFTFQKAINPFDGWIETSTINKDGFKPMLKEDAIETVALAAIKNTEVLVLGPRNIEYGISFDPTNLGVKSGLISFGYLFRRVASSILDVDADELQVGIRAKVDSSKNRTFGEIFIADRLINGAGYSKHLANEKILAEIIKDLTEKFNHIPSIKGHNCDTSCYDCLRTYENMGYHPILDWRLALDVASIFKDSTFIPSIDRKWKGLVKNALNSILVNYGGTTVEWSDELPILTLPFPEESISIIFVHPFWEKRNRSEFNNSLLAVTERYESKGHRILNYDIFDLIRRPNWVIMNTIEIKNRDGSFIW</sequence>
<dbReference type="Gene3D" id="3.40.50.300">
    <property type="entry name" value="P-loop containing nucleotide triphosphate hydrolases"/>
    <property type="match status" value="3"/>
</dbReference>
<dbReference type="InterPro" id="IPR011545">
    <property type="entry name" value="DEAD/DEAH_box_helicase_dom"/>
</dbReference>
<evidence type="ECO:0000259" key="4">
    <source>
        <dbReference type="PROSITE" id="PS51192"/>
    </source>
</evidence>
<keyword evidence="6" id="KW-0347">Helicase</keyword>
<dbReference type="SMART" id="SM00490">
    <property type="entry name" value="HELICc"/>
    <property type="match status" value="1"/>
</dbReference>
<dbReference type="PROSITE" id="PS51192">
    <property type="entry name" value="HELICASE_ATP_BIND_1"/>
    <property type="match status" value="1"/>
</dbReference>
<dbReference type="GO" id="GO:0043138">
    <property type="term" value="F:3'-5' DNA helicase activity"/>
    <property type="evidence" value="ECO:0007669"/>
    <property type="project" value="TreeGrafter"/>
</dbReference>
<dbReference type="OrthoDB" id="143059at2"/>
<proteinExistence type="predicted"/>
<evidence type="ECO:0000256" key="2">
    <source>
        <dbReference type="ARBA" id="ARBA00022840"/>
    </source>
</evidence>
<dbReference type="Pfam" id="PF00271">
    <property type="entry name" value="Helicase_C"/>
    <property type="match status" value="1"/>
</dbReference>
<feature type="region of interest" description="Disordered" evidence="3">
    <location>
        <begin position="744"/>
        <end position="765"/>
    </location>
</feature>
<protein>
    <submittedName>
        <fullName evidence="6">DEAD/DEAH box helicase</fullName>
    </submittedName>
</protein>
<organism evidence="6 7">
    <name type="scientific">Bacillus timonensis</name>
    <dbReference type="NCBI Taxonomy" id="1033734"/>
    <lineage>
        <taxon>Bacteria</taxon>
        <taxon>Bacillati</taxon>
        <taxon>Bacillota</taxon>
        <taxon>Bacilli</taxon>
        <taxon>Bacillales</taxon>
        <taxon>Bacillaceae</taxon>
        <taxon>Bacillus</taxon>
    </lineage>
</organism>
<dbReference type="InterPro" id="IPR018973">
    <property type="entry name" value="MZB"/>
</dbReference>
<dbReference type="PROSITE" id="PS51194">
    <property type="entry name" value="HELICASE_CTER"/>
    <property type="match status" value="1"/>
</dbReference>
<evidence type="ECO:0000259" key="5">
    <source>
        <dbReference type="PROSITE" id="PS51194"/>
    </source>
</evidence>
<dbReference type="InterPro" id="IPR001650">
    <property type="entry name" value="Helicase_C-like"/>
</dbReference>
<keyword evidence="2" id="KW-0067">ATP-binding</keyword>
<dbReference type="InterPro" id="IPR027417">
    <property type="entry name" value="P-loop_NTPase"/>
</dbReference>
<name>A0A4S3PQH6_9BACI</name>
<dbReference type="Pfam" id="PF09369">
    <property type="entry name" value="MZB"/>
    <property type="match status" value="1"/>
</dbReference>
<keyword evidence="7" id="KW-1185">Reference proteome</keyword>
<comment type="caution">
    <text evidence="6">The sequence shown here is derived from an EMBL/GenBank/DDBJ whole genome shotgun (WGS) entry which is preliminary data.</text>
</comment>
<dbReference type="GO" id="GO:0005524">
    <property type="term" value="F:ATP binding"/>
    <property type="evidence" value="ECO:0007669"/>
    <property type="project" value="UniProtKB-KW"/>
</dbReference>
<dbReference type="EMBL" id="SLUB01000023">
    <property type="protein sequence ID" value="THE11890.1"/>
    <property type="molecule type" value="Genomic_DNA"/>
</dbReference>
<feature type="domain" description="Helicase ATP-binding" evidence="4">
    <location>
        <begin position="100"/>
        <end position="433"/>
    </location>
</feature>
<dbReference type="GO" id="GO:0036297">
    <property type="term" value="P:interstrand cross-link repair"/>
    <property type="evidence" value="ECO:0007669"/>
    <property type="project" value="TreeGrafter"/>
</dbReference>
<evidence type="ECO:0000256" key="3">
    <source>
        <dbReference type="SAM" id="MobiDB-lite"/>
    </source>
</evidence>
<dbReference type="PANTHER" id="PTHR47957">
    <property type="entry name" value="ATP-DEPENDENT HELICASE HRQ1"/>
    <property type="match status" value="1"/>
</dbReference>
<reference evidence="6 7" key="1">
    <citation type="journal article" date="2019" name="Indoor Air">
        <title>Impacts of indoor surface finishes on bacterial viability.</title>
        <authorList>
            <person name="Hu J."/>
            <person name="Maamar S.B."/>
            <person name="Glawe A.J."/>
            <person name="Gottel N."/>
            <person name="Gilbert J.A."/>
            <person name="Hartmann E.M."/>
        </authorList>
    </citation>
    <scope>NUCLEOTIDE SEQUENCE [LARGE SCALE GENOMIC DNA]</scope>
    <source>
        <strain evidence="6 7">AF060A6</strain>
    </source>
</reference>
<dbReference type="GO" id="GO:0006289">
    <property type="term" value="P:nucleotide-excision repair"/>
    <property type="evidence" value="ECO:0007669"/>
    <property type="project" value="TreeGrafter"/>
</dbReference>
<accession>A0A4S3PQH6</accession>
<gene>
    <name evidence="6" type="ORF">E1I69_13490</name>
</gene>
<keyword evidence="6" id="KW-0378">Hydrolase</keyword>
<dbReference type="SMART" id="SM00487">
    <property type="entry name" value="DEXDc"/>
    <property type="match status" value="1"/>
</dbReference>
<dbReference type="PANTHER" id="PTHR47957:SF3">
    <property type="entry name" value="ATP-DEPENDENT HELICASE HRQ1"/>
    <property type="match status" value="1"/>
</dbReference>
<evidence type="ECO:0000256" key="1">
    <source>
        <dbReference type="ARBA" id="ARBA00022741"/>
    </source>
</evidence>
<evidence type="ECO:0000313" key="7">
    <source>
        <dbReference type="Proteomes" id="UP000306477"/>
    </source>
</evidence>
<dbReference type="SUPFAM" id="SSF52540">
    <property type="entry name" value="P-loop containing nucleoside triphosphate hydrolases"/>
    <property type="match status" value="2"/>
</dbReference>
<dbReference type="RefSeq" id="WP_136380106.1">
    <property type="nucleotide sequence ID" value="NZ_SLUB01000023.1"/>
</dbReference>
<dbReference type="Proteomes" id="UP000306477">
    <property type="component" value="Unassembled WGS sequence"/>
</dbReference>
<keyword evidence="1" id="KW-0547">Nucleotide-binding</keyword>
<dbReference type="Pfam" id="PF00270">
    <property type="entry name" value="DEAD"/>
    <property type="match status" value="1"/>
</dbReference>
<evidence type="ECO:0000313" key="6">
    <source>
        <dbReference type="EMBL" id="THE11890.1"/>
    </source>
</evidence>
<dbReference type="InterPro" id="IPR014001">
    <property type="entry name" value="Helicase_ATP-bd"/>
</dbReference>
<feature type="domain" description="Helicase C-terminal" evidence="5">
    <location>
        <begin position="1086"/>
        <end position="1265"/>
    </location>
</feature>
<dbReference type="GO" id="GO:0003676">
    <property type="term" value="F:nucleic acid binding"/>
    <property type="evidence" value="ECO:0007669"/>
    <property type="project" value="InterPro"/>
</dbReference>